<comment type="catalytic activity">
    <reaction evidence="4">
        <text>(6S)-5-formyl-5,6,7,8-tetrahydrofolate + ATP = (6R)-5,10-methenyltetrahydrofolate + ADP + phosphate</text>
        <dbReference type="Rhea" id="RHEA:10488"/>
        <dbReference type="ChEBI" id="CHEBI:30616"/>
        <dbReference type="ChEBI" id="CHEBI:43474"/>
        <dbReference type="ChEBI" id="CHEBI:57455"/>
        <dbReference type="ChEBI" id="CHEBI:57457"/>
        <dbReference type="ChEBI" id="CHEBI:456216"/>
        <dbReference type="EC" id="6.3.3.2"/>
    </reaction>
</comment>
<evidence type="ECO:0000256" key="4">
    <source>
        <dbReference type="RuleBase" id="RU361279"/>
    </source>
</evidence>
<dbReference type="InterPro" id="IPR037171">
    <property type="entry name" value="NagB/RpiA_transferase-like"/>
</dbReference>
<evidence type="ECO:0000256" key="1">
    <source>
        <dbReference type="ARBA" id="ARBA00010638"/>
    </source>
</evidence>
<dbReference type="EC" id="6.3.3.2" evidence="4"/>
<dbReference type="InterPro" id="IPR002698">
    <property type="entry name" value="FTHF_cligase"/>
</dbReference>
<accession>A0ABP6LZ97</accession>
<dbReference type="Gene3D" id="3.40.50.10420">
    <property type="entry name" value="NagB/RpiA/CoA transferase-like"/>
    <property type="match status" value="1"/>
</dbReference>
<protein>
    <recommendedName>
        <fullName evidence="4">5-formyltetrahydrofolate cyclo-ligase</fullName>
        <ecNumber evidence="4">6.3.3.2</ecNumber>
    </recommendedName>
</protein>
<sequence length="203" mass="22198">MSEIAEAKKAARARIRSARSTLDVAESARRADALGRVLEEHVPARARVAAYLPMAHEPDVRPFLTRHLRRGGQVLLPRVADDPVPRLEWVSWAAQSETRRHPVLPLDEPVGHAQTLSDVLAEGPLQMLLPALAVDTSGHRLGQGGGYYDRMFAEVEAADLREQVSAWAVVGPEEVLPAGSFPVEPHDLAVDAVVTPEGLRRLR</sequence>
<comment type="cofactor">
    <cofactor evidence="4">
        <name>Mg(2+)</name>
        <dbReference type="ChEBI" id="CHEBI:18420"/>
    </cofactor>
</comment>
<evidence type="ECO:0000256" key="2">
    <source>
        <dbReference type="ARBA" id="ARBA00022741"/>
    </source>
</evidence>
<dbReference type="RefSeq" id="WP_344682621.1">
    <property type="nucleotide sequence ID" value="NZ_BAAAVT010000013.1"/>
</dbReference>
<dbReference type="InterPro" id="IPR024185">
    <property type="entry name" value="FTHF_cligase-like_sf"/>
</dbReference>
<keyword evidence="3 4" id="KW-0067">ATP-binding</keyword>
<keyword evidence="4" id="KW-0479">Metal-binding</keyword>
<keyword evidence="6" id="KW-1185">Reference proteome</keyword>
<dbReference type="SUPFAM" id="SSF100950">
    <property type="entry name" value="NagB/RpiA/CoA transferase-like"/>
    <property type="match status" value="1"/>
</dbReference>
<evidence type="ECO:0000313" key="5">
    <source>
        <dbReference type="EMBL" id="GAA3068202.1"/>
    </source>
</evidence>
<proteinExistence type="inferred from homology"/>
<dbReference type="Pfam" id="PF01812">
    <property type="entry name" value="5-FTHF_cyc-lig"/>
    <property type="match status" value="1"/>
</dbReference>
<dbReference type="NCBIfam" id="TIGR02727">
    <property type="entry name" value="MTHFS_bact"/>
    <property type="match status" value="1"/>
</dbReference>
<gene>
    <name evidence="5" type="ORF">GCM10010529_21060</name>
</gene>
<organism evidence="5 6">
    <name type="scientific">Nesterenkonia aethiopica</name>
    <dbReference type="NCBI Taxonomy" id="269144"/>
    <lineage>
        <taxon>Bacteria</taxon>
        <taxon>Bacillati</taxon>
        <taxon>Actinomycetota</taxon>
        <taxon>Actinomycetes</taxon>
        <taxon>Micrococcales</taxon>
        <taxon>Micrococcaceae</taxon>
        <taxon>Nesterenkonia</taxon>
    </lineage>
</organism>
<reference evidence="6" key="1">
    <citation type="journal article" date="2019" name="Int. J. Syst. Evol. Microbiol.">
        <title>The Global Catalogue of Microorganisms (GCM) 10K type strain sequencing project: providing services to taxonomists for standard genome sequencing and annotation.</title>
        <authorList>
            <consortium name="The Broad Institute Genomics Platform"/>
            <consortium name="The Broad Institute Genome Sequencing Center for Infectious Disease"/>
            <person name="Wu L."/>
            <person name="Ma J."/>
        </authorList>
    </citation>
    <scope>NUCLEOTIDE SEQUENCE [LARGE SCALE GENOMIC DNA]</scope>
    <source>
        <strain evidence="6">JCM 14309</strain>
    </source>
</reference>
<dbReference type="PIRSF" id="PIRSF006806">
    <property type="entry name" value="FTHF_cligase"/>
    <property type="match status" value="1"/>
</dbReference>
<evidence type="ECO:0000256" key="3">
    <source>
        <dbReference type="ARBA" id="ARBA00022840"/>
    </source>
</evidence>
<keyword evidence="4" id="KW-0460">Magnesium</keyword>
<name>A0ABP6LZ97_9MICC</name>
<dbReference type="EMBL" id="BAAAVT010000013">
    <property type="protein sequence ID" value="GAA3068202.1"/>
    <property type="molecule type" value="Genomic_DNA"/>
</dbReference>
<dbReference type="PANTHER" id="PTHR23407:SF1">
    <property type="entry name" value="5-FORMYLTETRAHYDROFOLATE CYCLO-LIGASE"/>
    <property type="match status" value="1"/>
</dbReference>
<evidence type="ECO:0000313" key="6">
    <source>
        <dbReference type="Proteomes" id="UP001500236"/>
    </source>
</evidence>
<keyword evidence="2 4" id="KW-0547">Nucleotide-binding</keyword>
<dbReference type="Proteomes" id="UP001500236">
    <property type="component" value="Unassembled WGS sequence"/>
</dbReference>
<comment type="similarity">
    <text evidence="1 4">Belongs to the 5-formyltetrahydrofolate cyclo-ligase family.</text>
</comment>
<comment type="caution">
    <text evidence="5">The sequence shown here is derived from an EMBL/GenBank/DDBJ whole genome shotgun (WGS) entry which is preliminary data.</text>
</comment>
<dbReference type="PANTHER" id="PTHR23407">
    <property type="entry name" value="ATPASE INHIBITOR/5-FORMYLTETRAHYDROFOLATE CYCLO-LIGASE"/>
    <property type="match status" value="1"/>
</dbReference>